<dbReference type="PANTHER" id="PTHR22811">
    <property type="entry name" value="TRANSMEMBRANE EMP24 DOMAIN-CONTAINING PROTEIN"/>
    <property type="match status" value="1"/>
</dbReference>
<dbReference type="AlphaFoldDB" id="A0A9K3D2Q1"/>
<comment type="caution">
    <text evidence="10">The sequence shown here is derived from an EMBL/GenBank/DDBJ whole genome shotgun (WGS) entry which is preliminary data.</text>
</comment>
<evidence type="ECO:0000256" key="4">
    <source>
        <dbReference type="ARBA" id="ARBA00022729"/>
    </source>
</evidence>
<evidence type="ECO:0000256" key="5">
    <source>
        <dbReference type="ARBA" id="ARBA00022989"/>
    </source>
</evidence>
<dbReference type="SMART" id="SM01190">
    <property type="entry name" value="EMP24_GP25L"/>
    <property type="match status" value="1"/>
</dbReference>
<keyword evidence="4" id="KW-0732">Signal</keyword>
<accession>A0A9K3D2Q1</accession>
<dbReference type="InterPro" id="IPR015720">
    <property type="entry name" value="Emp24-like"/>
</dbReference>
<dbReference type="PROSITE" id="PS50866">
    <property type="entry name" value="GOLD"/>
    <property type="match status" value="1"/>
</dbReference>
<evidence type="ECO:0000256" key="2">
    <source>
        <dbReference type="ARBA" id="ARBA00007104"/>
    </source>
</evidence>
<evidence type="ECO:0000256" key="8">
    <source>
        <dbReference type="SAM" id="Phobius"/>
    </source>
</evidence>
<feature type="domain" description="GOLD" evidence="9">
    <location>
        <begin position="1"/>
        <end position="47"/>
    </location>
</feature>
<evidence type="ECO:0000259" key="9">
    <source>
        <dbReference type="PROSITE" id="PS50866"/>
    </source>
</evidence>
<organism evidence="10 11">
    <name type="scientific">Kipferlia bialata</name>
    <dbReference type="NCBI Taxonomy" id="797122"/>
    <lineage>
        <taxon>Eukaryota</taxon>
        <taxon>Metamonada</taxon>
        <taxon>Carpediemonas-like organisms</taxon>
        <taxon>Kipferlia</taxon>
    </lineage>
</organism>
<dbReference type="Proteomes" id="UP000265618">
    <property type="component" value="Unassembled WGS sequence"/>
</dbReference>
<sequence>MYEAEDDASGSFAFTTERDGVYRFCFFNTRNSNGESPETRVELNVDVGSASAGFTPLEQSVRSISDKLSAIQMEQRNIRQREKRHIYMRQREKRHKRLTDKTSRKVLMWSFLETLVLVGAGLAQVFFIKLYFNKAG</sequence>
<feature type="transmembrane region" description="Helical" evidence="8">
    <location>
        <begin position="106"/>
        <end position="132"/>
    </location>
</feature>
<dbReference type="Pfam" id="PF01105">
    <property type="entry name" value="EMP24_GP25L"/>
    <property type="match status" value="2"/>
</dbReference>
<evidence type="ECO:0000256" key="3">
    <source>
        <dbReference type="ARBA" id="ARBA00022692"/>
    </source>
</evidence>
<evidence type="ECO:0000256" key="1">
    <source>
        <dbReference type="ARBA" id="ARBA00004479"/>
    </source>
</evidence>
<evidence type="ECO:0000256" key="7">
    <source>
        <dbReference type="RuleBase" id="RU003827"/>
    </source>
</evidence>
<comment type="similarity">
    <text evidence="2 7">Belongs to the EMP24/GP25L family.</text>
</comment>
<dbReference type="OrthoDB" id="1929172at2759"/>
<keyword evidence="5 8" id="KW-1133">Transmembrane helix</keyword>
<keyword evidence="6 8" id="KW-0472">Membrane</keyword>
<reference evidence="10 11" key="1">
    <citation type="journal article" date="2018" name="PLoS ONE">
        <title>The draft genome of Kipferlia bialata reveals reductive genome evolution in fornicate parasites.</title>
        <authorList>
            <person name="Tanifuji G."/>
            <person name="Takabayashi S."/>
            <person name="Kume K."/>
            <person name="Takagi M."/>
            <person name="Nakayama T."/>
            <person name="Kamikawa R."/>
            <person name="Inagaki Y."/>
            <person name="Hashimoto T."/>
        </authorList>
    </citation>
    <scope>NUCLEOTIDE SEQUENCE [LARGE SCALE GENOMIC DNA]</scope>
    <source>
        <strain evidence="10">NY0173</strain>
    </source>
</reference>
<dbReference type="InterPro" id="IPR009038">
    <property type="entry name" value="GOLD_dom"/>
</dbReference>
<evidence type="ECO:0000256" key="6">
    <source>
        <dbReference type="ARBA" id="ARBA00023136"/>
    </source>
</evidence>
<protein>
    <submittedName>
        <fullName evidence="10">TMP21-related protein</fullName>
    </submittedName>
</protein>
<keyword evidence="11" id="KW-1185">Reference proteome</keyword>
<evidence type="ECO:0000313" key="10">
    <source>
        <dbReference type="EMBL" id="GIQ87954.1"/>
    </source>
</evidence>
<dbReference type="EMBL" id="BDIP01003641">
    <property type="protein sequence ID" value="GIQ87954.1"/>
    <property type="molecule type" value="Genomic_DNA"/>
</dbReference>
<name>A0A9K3D2Q1_9EUKA</name>
<comment type="subcellular location">
    <subcellularLocation>
        <location evidence="1 7">Membrane</location>
        <topology evidence="1 7">Single-pass type I membrane protein</topology>
    </subcellularLocation>
</comment>
<keyword evidence="3 7" id="KW-0812">Transmembrane</keyword>
<evidence type="ECO:0000313" key="11">
    <source>
        <dbReference type="Proteomes" id="UP000265618"/>
    </source>
</evidence>
<proteinExistence type="inferred from homology"/>
<dbReference type="GO" id="GO:0016020">
    <property type="term" value="C:membrane"/>
    <property type="evidence" value="ECO:0007669"/>
    <property type="project" value="UniProtKB-SubCell"/>
</dbReference>
<gene>
    <name evidence="10" type="ORF">KIPB_010104</name>
</gene>